<keyword evidence="3" id="KW-1185">Reference proteome</keyword>
<dbReference type="RefSeq" id="WP_280731442.1">
    <property type="nucleotide sequence ID" value="NZ_CP120367.1"/>
</dbReference>
<dbReference type="InterPro" id="IPR047640">
    <property type="entry name" value="RpiR-like"/>
</dbReference>
<dbReference type="Pfam" id="PF01418">
    <property type="entry name" value="HTH_6"/>
    <property type="match status" value="1"/>
</dbReference>
<dbReference type="PROSITE" id="PS51071">
    <property type="entry name" value="HTH_RPIR"/>
    <property type="match status" value="1"/>
</dbReference>
<evidence type="ECO:0000259" key="1">
    <source>
        <dbReference type="PROSITE" id="PS51071"/>
    </source>
</evidence>
<gene>
    <name evidence="2" type="ORF">PYH38_002204</name>
</gene>
<organism evidence="2 3">
    <name type="scientific">Sinorhizobium numidicum</name>
    <dbReference type="NCBI Taxonomy" id="680248"/>
    <lineage>
        <taxon>Bacteria</taxon>
        <taxon>Pseudomonadati</taxon>
        <taxon>Pseudomonadota</taxon>
        <taxon>Alphaproteobacteria</taxon>
        <taxon>Hyphomicrobiales</taxon>
        <taxon>Rhizobiaceae</taxon>
        <taxon>Sinorhizobium/Ensifer group</taxon>
        <taxon>Sinorhizobium</taxon>
    </lineage>
</organism>
<dbReference type="Proteomes" id="UP001235547">
    <property type="component" value="Chromosome 2"/>
</dbReference>
<dbReference type="InterPro" id="IPR009057">
    <property type="entry name" value="Homeodomain-like_sf"/>
</dbReference>
<dbReference type="Gene3D" id="1.10.10.10">
    <property type="entry name" value="Winged helix-like DNA-binding domain superfamily/Winged helix DNA-binding domain"/>
    <property type="match status" value="1"/>
</dbReference>
<accession>A0ABY8CU17</accession>
<name>A0ABY8CU17_9HYPH</name>
<dbReference type="InterPro" id="IPR000281">
    <property type="entry name" value="HTH_RpiR"/>
</dbReference>
<dbReference type="SUPFAM" id="SSF46689">
    <property type="entry name" value="Homeodomain-like"/>
    <property type="match status" value="1"/>
</dbReference>
<reference evidence="2 3" key="1">
    <citation type="submission" date="2023-03" db="EMBL/GenBank/DDBJ databases">
        <authorList>
            <person name="Kaur S."/>
            <person name="Espinosa-Saiz D."/>
            <person name="Velazquez E."/>
            <person name="Menendez E."/>
            <person name="diCenzo G.C."/>
        </authorList>
    </citation>
    <scope>NUCLEOTIDE SEQUENCE [LARGE SCALE GENOMIC DNA]</scope>
    <source>
        <strain evidence="2 3">LMG 27395</strain>
    </source>
</reference>
<sequence>MPPKSLSELKQIIASRKLVLPPQLERVLRGTLAKPDIVAFGTARSVAAACSVSSTTVVRLASLLGFRTFKQFRELFRHHLRETSLCPQHRTSPAPKVRCV</sequence>
<dbReference type="PANTHER" id="PTHR30514">
    <property type="entry name" value="GLUCOKINASE"/>
    <property type="match status" value="1"/>
</dbReference>
<dbReference type="PANTHER" id="PTHR30514:SF18">
    <property type="entry name" value="RPIR-FAMILY TRANSCRIPTIONAL REGULATOR"/>
    <property type="match status" value="1"/>
</dbReference>
<feature type="domain" description="HTH rpiR-type" evidence="1">
    <location>
        <begin position="7"/>
        <end position="83"/>
    </location>
</feature>
<protein>
    <submittedName>
        <fullName evidence="2">Transcriptional regulator</fullName>
    </submittedName>
</protein>
<dbReference type="EMBL" id="CP120370">
    <property type="protein sequence ID" value="WEX80723.1"/>
    <property type="molecule type" value="Genomic_DNA"/>
</dbReference>
<evidence type="ECO:0000313" key="2">
    <source>
        <dbReference type="EMBL" id="WEX80723.1"/>
    </source>
</evidence>
<proteinExistence type="predicted"/>
<evidence type="ECO:0000313" key="3">
    <source>
        <dbReference type="Proteomes" id="UP001235547"/>
    </source>
</evidence>
<dbReference type="InterPro" id="IPR036388">
    <property type="entry name" value="WH-like_DNA-bd_sf"/>
</dbReference>